<organism evidence="1">
    <name type="scientific">Campylobacter jejuni</name>
    <dbReference type="NCBI Taxonomy" id="197"/>
    <lineage>
        <taxon>Bacteria</taxon>
        <taxon>Pseudomonadati</taxon>
        <taxon>Campylobacterota</taxon>
        <taxon>Epsilonproteobacteria</taxon>
        <taxon>Campylobacterales</taxon>
        <taxon>Campylobacteraceae</taxon>
        <taxon>Campylobacter</taxon>
    </lineage>
</organism>
<sequence>MLINQTFEIDSCDDVELGIKRTSKLEYRISYDDEKDLKAIVFVIGGYGANANIYFLDSYRNYIAKNFDVVTINVFYHCFCQRRSDVLKYDASAKFLEEDLENFSKVLNDFNIDSRNLNSNNALEYYHHLDHYITTLKSQRKLAQNYQAKFTSTFIPPNGDYQNFGIMAAIDHINALKDLVKCFPKFADLPKIYGGGSYGGYLSLLIAKIAPWYVDGVIDNSGSALPPLNYILGREMESGCDYVLNSSHILIQCFLKTHWTRKENSPYFFNNENYFIRTLLNKDHLILQSQKNKNIIYVSYHSKEDPLTPANFKELTMQILKILGYDVSLNLIDENKIDGKFIKNLDHGCGIPDKALFRKELPLMLEKLQKRKSFMQENSISYPCGNKVFTFKDVGDKFELEIKD</sequence>
<protein>
    <submittedName>
        <fullName evidence="1">DUF2920 family protein</fullName>
    </submittedName>
</protein>
<reference evidence="1" key="1">
    <citation type="submission" date="2020-02" db="EMBL/GenBank/DDBJ databases">
        <authorList>
            <consortium name="NARMS: The National Antimicrobial Resistance Monitoring System"/>
        </authorList>
    </citation>
    <scope>NUCLEOTIDE SEQUENCE</scope>
    <source>
        <strain evidence="1">FSIS12028081</strain>
    </source>
</reference>
<name>A0A6F9KUR5_CAMJU</name>
<dbReference type="InterPro" id="IPR022605">
    <property type="entry name" value="DUF2920"/>
</dbReference>
<gene>
    <name evidence="1" type="ORF">GZ688_000421</name>
</gene>
<evidence type="ECO:0000313" key="1">
    <source>
        <dbReference type="EMBL" id="EDP4498241.1"/>
    </source>
</evidence>
<dbReference type="SUPFAM" id="SSF53474">
    <property type="entry name" value="alpha/beta-Hydrolases"/>
    <property type="match status" value="1"/>
</dbReference>
<comment type="caution">
    <text evidence="1">The sequence shown here is derived from an EMBL/GenBank/DDBJ whole genome shotgun (WGS) entry which is preliminary data.</text>
</comment>
<proteinExistence type="predicted"/>
<dbReference type="Pfam" id="PF11144">
    <property type="entry name" value="DUF2920"/>
    <property type="match status" value="1"/>
</dbReference>
<dbReference type="EMBL" id="AANLQP010000002">
    <property type="protein sequence ID" value="EDP4498241.1"/>
    <property type="molecule type" value="Genomic_DNA"/>
</dbReference>
<dbReference type="InterPro" id="IPR029058">
    <property type="entry name" value="AB_hydrolase_fold"/>
</dbReference>
<dbReference type="AlphaFoldDB" id="A0A6F9KUR5"/>
<dbReference type="Gene3D" id="3.40.50.1820">
    <property type="entry name" value="alpha/beta hydrolase"/>
    <property type="match status" value="1"/>
</dbReference>
<accession>A0A6F9KUR5</accession>